<evidence type="ECO:0000313" key="1">
    <source>
        <dbReference type="EMBL" id="QQP40701.1"/>
    </source>
</evidence>
<organism evidence="1 2">
    <name type="scientific">Caligus rogercresseyi</name>
    <name type="common">Sea louse</name>
    <dbReference type="NCBI Taxonomy" id="217165"/>
    <lineage>
        <taxon>Eukaryota</taxon>
        <taxon>Metazoa</taxon>
        <taxon>Ecdysozoa</taxon>
        <taxon>Arthropoda</taxon>
        <taxon>Crustacea</taxon>
        <taxon>Multicrustacea</taxon>
        <taxon>Hexanauplia</taxon>
        <taxon>Copepoda</taxon>
        <taxon>Siphonostomatoida</taxon>
        <taxon>Caligidae</taxon>
        <taxon>Caligus</taxon>
    </lineage>
</organism>
<proteinExistence type="predicted"/>
<accession>A0A7T8H054</accession>
<name>A0A7T8H054_CALRO</name>
<dbReference type="EMBL" id="CP045899">
    <property type="protein sequence ID" value="QQP40701.1"/>
    <property type="molecule type" value="Genomic_DNA"/>
</dbReference>
<reference evidence="2" key="1">
    <citation type="submission" date="2021-01" db="EMBL/GenBank/DDBJ databases">
        <title>Caligus Genome Assembly.</title>
        <authorList>
            <person name="Gallardo-Escarate C."/>
        </authorList>
    </citation>
    <scope>NUCLEOTIDE SEQUENCE [LARGE SCALE GENOMIC DNA]</scope>
</reference>
<dbReference type="GO" id="GO:0005524">
    <property type="term" value="F:ATP binding"/>
    <property type="evidence" value="ECO:0007669"/>
    <property type="project" value="InterPro"/>
</dbReference>
<dbReference type="Gene3D" id="2.30.30.360">
    <property type="entry name" value="Myosin S1 fragment, N-terminal"/>
    <property type="match status" value="1"/>
</dbReference>
<dbReference type="SUPFAM" id="SSF50084">
    <property type="entry name" value="Myosin S1 fragment, N-terminal domain"/>
    <property type="match status" value="1"/>
</dbReference>
<dbReference type="GO" id="GO:0003774">
    <property type="term" value="F:cytoskeletal motor activity"/>
    <property type="evidence" value="ECO:0007669"/>
    <property type="project" value="InterPro"/>
</dbReference>
<dbReference type="Proteomes" id="UP000595437">
    <property type="component" value="Chromosome 10"/>
</dbReference>
<protein>
    <submittedName>
        <fullName evidence="1">Myosin heavy chain 1</fullName>
    </submittedName>
</protein>
<dbReference type="AlphaFoldDB" id="A0A7T8H054"/>
<sequence length="71" mass="7793">MPGHVKLGKPGEPDPDPEPYLIISMEMKREDMLKEYDPKKSVWAPDGNGGFKEGLLVSDEGGKALVMIGHE</sequence>
<dbReference type="GO" id="GO:0051015">
    <property type="term" value="F:actin filament binding"/>
    <property type="evidence" value="ECO:0007669"/>
    <property type="project" value="InterPro"/>
</dbReference>
<dbReference type="InterPro" id="IPR008989">
    <property type="entry name" value="Myosin_S1_N"/>
</dbReference>
<keyword evidence="2" id="KW-1185">Reference proteome</keyword>
<gene>
    <name evidence="1" type="ORF">FKW44_014837</name>
</gene>
<evidence type="ECO:0000313" key="2">
    <source>
        <dbReference type="Proteomes" id="UP000595437"/>
    </source>
</evidence>
<feature type="non-terminal residue" evidence="1">
    <location>
        <position position="71"/>
    </location>
</feature>